<keyword evidence="3" id="KW-1185">Reference proteome</keyword>
<proteinExistence type="predicted"/>
<gene>
    <name evidence="2" type="ORF">HNQ52_000571</name>
</gene>
<dbReference type="SUPFAM" id="SSF56935">
    <property type="entry name" value="Porins"/>
    <property type="match status" value="1"/>
</dbReference>
<evidence type="ECO:0000313" key="2">
    <source>
        <dbReference type="EMBL" id="MBB5207055.1"/>
    </source>
</evidence>
<accession>A0A7W8D339</accession>
<dbReference type="Proteomes" id="UP000521199">
    <property type="component" value="Unassembled WGS sequence"/>
</dbReference>
<evidence type="ECO:0000313" key="3">
    <source>
        <dbReference type="Proteomes" id="UP000521199"/>
    </source>
</evidence>
<dbReference type="AlphaFoldDB" id="A0A7W8D339"/>
<evidence type="ECO:0000256" key="1">
    <source>
        <dbReference type="SAM" id="SignalP"/>
    </source>
</evidence>
<feature type="signal peptide" evidence="1">
    <location>
        <begin position="1"/>
        <end position="22"/>
    </location>
</feature>
<name>A0A7W8D339_9GAMM</name>
<reference evidence="2 3" key="1">
    <citation type="submission" date="2020-08" db="EMBL/GenBank/DDBJ databases">
        <title>Genomic Encyclopedia of Type Strains, Phase IV (KMG-IV): sequencing the most valuable type-strain genomes for metagenomic binning, comparative biology and taxonomic classification.</title>
        <authorList>
            <person name="Goeker M."/>
        </authorList>
    </citation>
    <scope>NUCLEOTIDE SEQUENCE [LARGE SCALE GENOMIC DNA]</scope>
    <source>
        <strain evidence="2 3">DSM 24163</strain>
    </source>
</reference>
<dbReference type="EMBL" id="JACHHP010000001">
    <property type="protein sequence ID" value="MBB5207055.1"/>
    <property type="molecule type" value="Genomic_DNA"/>
</dbReference>
<comment type="caution">
    <text evidence="2">The sequence shown here is derived from an EMBL/GenBank/DDBJ whole genome shotgun (WGS) entry which is preliminary data.</text>
</comment>
<organism evidence="2 3">
    <name type="scientific">Chiayiivirga flava</name>
    <dbReference type="NCBI Taxonomy" id="659595"/>
    <lineage>
        <taxon>Bacteria</taxon>
        <taxon>Pseudomonadati</taxon>
        <taxon>Pseudomonadota</taxon>
        <taxon>Gammaproteobacteria</taxon>
        <taxon>Lysobacterales</taxon>
        <taxon>Lysobacteraceae</taxon>
        <taxon>Chiayiivirga</taxon>
    </lineage>
</organism>
<dbReference type="InterPro" id="IPR023614">
    <property type="entry name" value="Porin_dom_sf"/>
</dbReference>
<protein>
    <submittedName>
        <fullName evidence="2">Phosphate-selective porin OprO/OprP</fullName>
    </submittedName>
</protein>
<feature type="chain" id="PRO_5031288801" evidence="1">
    <location>
        <begin position="23"/>
        <end position="378"/>
    </location>
</feature>
<dbReference type="RefSeq" id="WP_183959573.1">
    <property type="nucleotide sequence ID" value="NZ_JACHHP010000001.1"/>
</dbReference>
<dbReference type="Pfam" id="PF07396">
    <property type="entry name" value="Porin_O_P"/>
    <property type="match status" value="1"/>
</dbReference>
<sequence>MLSRRLVLAACILAAPAAPASAEIVFDVIGGSEVSLEGLLQADGNWYDSDVADLNGSGNNGDDSEFELRRAEVVVKGKGPGNVEWVVGYDAKADKFLDTNVRYKWGAYTGITVGQAKQPNSLEELTSTRFNDFIAKASATNTFGIARRLGVQLATGDENWSLTGGMFGRELTRNLAHGSGFGLRGTFAPLNRPGSFLHLGLSAVDVDTDNDTARPRARPLADLATVRLVDTGDITDADRQRTYGAEAAWVSGPVKLQGEYMQSTISRLAHSDFSGDSAYVYALWNITGETWTYRNGLISTALPDNPTTGLWQVGLRYDTIDLDDGSVQGGEMDSVTLGANVYLRSNFKLALNYVQAQSTRRGIDDDPGIVEARAQLHW</sequence>
<dbReference type="Gene3D" id="2.40.160.10">
    <property type="entry name" value="Porin"/>
    <property type="match status" value="1"/>
</dbReference>
<keyword evidence="1" id="KW-0732">Signal</keyword>
<dbReference type="InterPro" id="IPR010870">
    <property type="entry name" value="Porin_O/P"/>
</dbReference>